<protein>
    <recommendedName>
        <fullName evidence="3">Zn(2)-C6 fungal-type domain-containing protein</fullName>
    </recommendedName>
</protein>
<reference evidence="2" key="1">
    <citation type="journal article" date="2017" name="Nat. Microbiol.">
        <title>Global analysis of biosynthetic gene clusters reveals vast potential of secondary metabolite production in Penicillium species.</title>
        <authorList>
            <person name="Nielsen J.C."/>
            <person name="Grijseels S."/>
            <person name="Prigent S."/>
            <person name="Ji B."/>
            <person name="Dainat J."/>
            <person name="Nielsen K.F."/>
            <person name="Frisvad J.C."/>
            <person name="Workman M."/>
            <person name="Nielsen J."/>
        </authorList>
    </citation>
    <scope>NUCLEOTIDE SEQUENCE [LARGE SCALE GENOMIC DNA]</scope>
    <source>
        <strain evidence="2">IBT 29525</strain>
    </source>
</reference>
<organism evidence="1 2">
    <name type="scientific">Penicillium solitum</name>
    <dbReference type="NCBI Taxonomy" id="60172"/>
    <lineage>
        <taxon>Eukaryota</taxon>
        <taxon>Fungi</taxon>
        <taxon>Dikarya</taxon>
        <taxon>Ascomycota</taxon>
        <taxon>Pezizomycotina</taxon>
        <taxon>Eurotiomycetes</taxon>
        <taxon>Eurotiomycetidae</taxon>
        <taxon>Eurotiales</taxon>
        <taxon>Aspergillaceae</taxon>
        <taxon>Penicillium</taxon>
    </lineage>
</organism>
<dbReference type="STRING" id="60172.A0A1V6QWU1"/>
<dbReference type="Proteomes" id="UP000191612">
    <property type="component" value="Unassembled WGS sequence"/>
</dbReference>
<dbReference type="EMBL" id="MDYO01000031">
    <property type="protein sequence ID" value="OQD93670.1"/>
    <property type="molecule type" value="Genomic_DNA"/>
</dbReference>
<evidence type="ECO:0000313" key="1">
    <source>
        <dbReference type="EMBL" id="OQD93670.1"/>
    </source>
</evidence>
<proteinExistence type="predicted"/>
<evidence type="ECO:0008006" key="3">
    <source>
        <dbReference type="Google" id="ProtNLM"/>
    </source>
</evidence>
<name>A0A1V6QWU1_9EURO</name>
<gene>
    <name evidence="1" type="ORF">PENSOL_c031G11808</name>
</gene>
<accession>A0A1V6QWU1</accession>
<evidence type="ECO:0000313" key="2">
    <source>
        <dbReference type="Proteomes" id="UP000191612"/>
    </source>
</evidence>
<keyword evidence="2" id="KW-1185">Reference proteome</keyword>
<comment type="caution">
    <text evidence="1">The sequence shown here is derived from an EMBL/GenBank/DDBJ whole genome shotgun (WGS) entry which is preliminary data.</text>
</comment>
<sequence>MSLIRSTCDRCYAAKTRCTKDASSNQCHKYLRSGAVCNYSPPGHAGRPLGRGTGQSSASSQHPIPAMSIDEPFIALPPSTACSLDLFSNLHSDENTAAYLWDHQPLLDGYGQSYLPIDEAVHSGMLTASTASSDAAADLFSFLGGGSAHRSSSGDAHSSSGPPSAAASPKSESLHSQLVVIHTELIAFSESLAVSFSMTDDMEIIYRLSAEMTELLQRLKENGLCYPPTPVVKCQGMTSLLILGCYSYLLEAYEFAMEKLRHELRDTGSPTAVLEQRQQRAASPEEAPQINIGGIRLQVSRKSAAEIHLQLVSQTAQNLRESLRQFVMHTAAPRCYLDLDTVDESPASNRTRNRAGETDRGDTIEILTKMAQRELRRREDGIFQYINESAAQKTR</sequence>
<dbReference type="AlphaFoldDB" id="A0A1V6QWU1"/>